<dbReference type="EMBL" id="JAVRJZ010000009">
    <property type="protein sequence ID" value="KAK2718888.1"/>
    <property type="molecule type" value="Genomic_DNA"/>
</dbReference>
<dbReference type="PROSITE" id="PS00107">
    <property type="entry name" value="PROTEIN_KINASE_ATP"/>
    <property type="match status" value="1"/>
</dbReference>
<dbReference type="GO" id="GO:0004674">
    <property type="term" value="F:protein serine/threonine kinase activity"/>
    <property type="evidence" value="ECO:0007669"/>
    <property type="project" value="UniProtKB-KW"/>
</dbReference>
<keyword evidence="4" id="KW-0963">Cytoplasm</keyword>
<feature type="domain" description="SARAH" evidence="14">
    <location>
        <begin position="476"/>
        <end position="523"/>
    </location>
</feature>
<keyword evidence="10 11" id="KW-0067">ATP-binding</keyword>
<dbReference type="InterPro" id="IPR011524">
    <property type="entry name" value="SARAH_dom"/>
</dbReference>
<feature type="binding site" evidence="11">
    <location>
        <position position="51"/>
    </location>
    <ligand>
        <name>ATP</name>
        <dbReference type="ChEBI" id="CHEBI:30616"/>
    </ligand>
</feature>
<dbReference type="PANTHER" id="PTHR48012:SF2">
    <property type="entry name" value="STERILE20-LIKE KINASE, ISOFORM B"/>
    <property type="match status" value="1"/>
</dbReference>
<gene>
    <name evidence="15" type="ORF">QYM36_006036</name>
</gene>
<keyword evidence="16" id="KW-1185">Reference proteome</keyword>
<dbReference type="InterPro" id="IPR017441">
    <property type="entry name" value="Protein_kinase_ATP_BS"/>
</dbReference>
<dbReference type="GO" id="GO:0005524">
    <property type="term" value="F:ATP binding"/>
    <property type="evidence" value="ECO:0007669"/>
    <property type="project" value="UniProtKB-UniRule"/>
</dbReference>
<evidence type="ECO:0000256" key="1">
    <source>
        <dbReference type="ARBA" id="ARBA00004496"/>
    </source>
</evidence>
<dbReference type="SMART" id="SM00220">
    <property type="entry name" value="S_TKc"/>
    <property type="match status" value="1"/>
</dbReference>
<dbReference type="GO" id="GO:0005737">
    <property type="term" value="C:cytoplasm"/>
    <property type="evidence" value="ECO:0007669"/>
    <property type="project" value="UniProtKB-SubCell"/>
</dbReference>
<dbReference type="Pfam" id="PF11629">
    <property type="entry name" value="Mst1_SARAH"/>
    <property type="match status" value="1"/>
</dbReference>
<protein>
    <recommendedName>
        <fullName evidence="3">non-specific serine/threonine protein kinase</fullName>
        <ecNumber evidence="3">2.7.11.1</ecNumber>
    </recommendedName>
</protein>
<dbReference type="GO" id="GO:0007165">
    <property type="term" value="P:signal transduction"/>
    <property type="evidence" value="ECO:0007669"/>
    <property type="project" value="InterPro"/>
</dbReference>
<dbReference type="PROSITE" id="PS50011">
    <property type="entry name" value="PROTEIN_KINASE_DOM"/>
    <property type="match status" value="1"/>
</dbReference>
<feature type="region of interest" description="Disordered" evidence="12">
    <location>
        <begin position="398"/>
        <end position="428"/>
    </location>
</feature>
<organism evidence="15 16">
    <name type="scientific">Artemia franciscana</name>
    <name type="common">Brine shrimp</name>
    <name type="synonym">Artemia sanfranciscana</name>
    <dbReference type="NCBI Taxonomy" id="6661"/>
    <lineage>
        <taxon>Eukaryota</taxon>
        <taxon>Metazoa</taxon>
        <taxon>Ecdysozoa</taxon>
        <taxon>Arthropoda</taxon>
        <taxon>Crustacea</taxon>
        <taxon>Branchiopoda</taxon>
        <taxon>Anostraca</taxon>
        <taxon>Artemiidae</taxon>
        <taxon>Artemia</taxon>
    </lineage>
</organism>
<comment type="subcellular location">
    <subcellularLocation>
        <location evidence="1">Cytoplasm</location>
    </subcellularLocation>
</comment>
<dbReference type="Gene3D" id="1.10.510.10">
    <property type="entry name" value="Transferase(Phosphotransferase) domain 1"/>
    <property type="match status" value="1"/>
</dbReference>
<dbReference type="FunFam" id="3.30.200.20:FF:000040">
    <property type="entry name" value="Dual specificity mitogen-activated protein kinase kinase"/>
    <property type="match status" value="1"/>
</dbReference>
<dbReference type="InterPro" id="IPR000719">
    <property type="entry name" value="Prot_kinase_dom"/>
</dbReference>
<sequence length="530" mass="60001">MEGEQLTKLSEESLTKAPEEVFDIICKLGEGSYGSVYKALHKESGQILAIKQVPVDTDLQEIIKEISIMQQCDSPYVVKYYGSYFKNTDLWIVMEYCGAGSVSDIMRLRKKTLTESEISTILADTLRGLEYLHVRRKIHRDIKAGNILLNNQGQAKLADFGVAGQLTDTMAKRNTVIGTPFWMAPEVIQEIGYDCVADIWSLGITALEMAEGKPPYGDIHPMRAIFMIPTKPPPSFREPDRWSQDFIDFVSRCLVKNPQERATAAELLQHPFIKTSQTSSILTPLLAEARELRETQASRWQNTKATPHKEVNAQDATMIRTNDEEKTLVAPLPNRASIQDGTIVSSNATMVELQSNLGTMVINEEEEDTMKKNVTGSEGKSKYRPSFMDHFEKRENMKNSQISASALSVTEAETQQPAPVELPSPNAGVDPDELQKRLGVVAREPVQNLVQNPFNPGMVIEGPPLALQKPFIDGDYEFLKFLTHEELMFRMENLDFEMEREIDDLKRRYQAKRQPILDAIDQKRRRQQNF</sequence>
<evidence type="ECO:0000256" key="2">
    <source>
        <dbReference type="ARBA" id="ARBA00008874"/>
    </source>
</evidence>
<dbReference type="Gene3D" id="4.10.170.10">
    <property type="entry name" value="p53-like tetramerisation domain"/>
    <property type="match status" value="1"/>
</dbReference>
<feature type="compositionally biased region" description="Polar residues" evidence="12">
    <location>
        <begin position="398"/>
        <end position="417"/>
    </location>
</feature>
<evidence type="ECO:0000256" key="3">
    <source>
        <dbReference type="ARBA" id="ARBA00012513"/>
    </source>
</evidence>
<evidence type="ECO:0000256" key="12">
    <source>
        <dbReference type="SAM" id="MobiDB-lite"/>
    </source>
</evidence>
<keyword evidence="6" id="KW-0597">Phosphoprotein</keyword>
<evidence type="ECO:0000256" key="4">
    <source>
        <dbReference type="ARBA" id="ARBA00022490"/>
    </source>
</evidence>
<dbReference type="GO" id="GO:0010508">
    <property type="term" value="P:positive regulation of autophagy"/>
    <property type="evidence" value="ECO:0007669"/>
    <property type="project" value="UniProtKB-ARBA"/>
</dbReference>
<dbReference type="Proteomes" id="UP001187531">
    <property type="component" value="Unassembled WGS sequence"/>
</dbReference>
<keyword evidence="7" id="KW-0808">Transferase</keyword>
<reference evidence="15" key="1">
    <citation type="submission" date="2023-07" db="EMBL/GenBank/DDBJ databases">
        <title>Chromosome-level genome assembly of Artemia franciscana.</title>
        <authorList>
            <person name="Jo E."/>
        </authorList>
    </citation>
    <scope>NUCLEOTIDE SEQUENCE</scope>
    <source>
        <tissue evidence="15">Whole body</tissue>
    </source>
</reference>
<dbReference type="FunFam" id="4.10.170.10:FF:000002">
    <property type="entry name" value="serine/threonine-protein kinase 3"/>
    <property type="match status" value="1"/>
</dbReference>
<dbReference type="EMBL" id="JAVRJZ010000009">
    <property type="protein sequence ID" value="KAK2718889.1"/>
    <property type="molecule type" value="Genomic_DNA"/>
</dbReference>
<evidence type="ECO:0000256" key="5">
    <source>
        <dbReference type="ARBA" id="ARBA00022527"/>
    </source>
</evidence>
<dbReference type="GO" id="GO:0043068">
    <property type="term" value="P:positive regulation of programmed cell death"/>
    <property type="evidence" value="ECO:0007669"/>
    <property type="project" value="UniProtKB-ARBA"/>
</dbReference>
<evidence type="ECO:0000256" key="6">
    <source>
        <dbReference type="ARBA" id="ARBA00022553"/>
    </source>
</evidence>
<dbReference type="PANTHER" id="PTHR48012">
    <property type="entry name" value="STERILE20-LIKE KINASE, ISOFORM B-RELATED"/>
    <property type="match status" value="1"/>
</dbReference>
<feature type="domain" description="Protein kinase" evidence="13">
    <location>
        <begin position="22"/>
        <end position="273"/>
    </location>
</feature>
<dbReference type="Pfam" id="PF00069">
    <property type="entry name" value="Pkinase"/>
    <property type="match status" value="1"/>
</dbReference>
<evidence type="ECO:0000313" key="15">
    <source>
        <dbReference type="EMBL" id="KAK2718889.1"/>
    </source>
</evidence>
<dbReference type="AlphaFoldDB" id="A0AA88LAE3"/>
<dbReference type="FunFam" id="1.10.510.10:FF:000075">
    <property type="entry name" value="Serine/threonine-protein kinase 3"/>
    <property type="match status" value="1"/>
</dbReference>
<dbReference type="CDD" id="cd21889">
    <property type="entry name" value="SARAH_Hpo"/>
    <property type="match status" value="1"/>
</dbReference>
<dbReference type="GO" id="GO:0051262">
    <property type="term" value="P:protein tetramerization"/>
    <property type="evidence" value="ECO:0007669"/>
    <property type="project" value="InterPro"/>
</dbReference>
<dbReference type="CDD" id="cd06612">
    <property type="entry name" value="STKc_MST1_2"/>
    <property type="match status" value="1"/>
</dbReference>
<evidence type="ECO:0000256" key="10">
    <source>
        <dbReference type="ARBA" id="ARBA00022840"/>
    </source>
</evidence>
<evidence type="ECO:0000313" key="16">
    <source>
        <dbReference type="Proteomes" id="UP001187531"/>
    </source>
</evidence>
<evidence type="ECO:0000256" key="9">
    <source>
        <dbReference type="ARBA" id="ARBA00022777"/>
    </source>
</evidence>
<dbReference type="InterPro" id="IPR024205">
    <property type="entry name" value="Mst1_2_SARAH_domain"/>
</dbReference>
<dbReference type="PROSITE" id="PS50951">
    <property type="entry name" value="SARAH"/>
    <property type="match status" value="1"/>
</dbReference>
<proteinExistence type="inferred from homology"/>
<comment type="caution">
    <text evidence="15">The sequence shown here is derived from an EMBL/GenBank/DDBJ whole genome shotgun (WGS) entry which is preliminary data.</text>
</comment>
<keyword evidence="9" id="KW-0418">Kinase</keyword>
<dbReference type="EC" id="2.7.11.1" evidence="3"/>
<evidence type="ECO:0000256" key="11">
    <source>
        <dbReference type="PROSITE-ProRule" id="PRU10141"/>
    </source>
</evidence>
<name>A0AA88LAE3_ARTSF</name>
<evidence type="ECO:0000259" key="13">
    <source>
        <dbReference type="PROSITE" id="PS50011"/>
    </source>
</evidence>
<accession>A0AA88LAE3</accession>
<dbReference type="InterPro" id="IPR050629">
    <property type="entry name" value="STE20/SPS1-PAK"/>
</dbReference>
<keyword evidence="5" id="KW-0723">Serine/threonine-protein kinase</keyword>
<evidence type="ECO:0000256" key="7">
    <source>
        <dbReference type="ARBA" id="ARBA00022679"/>
    </source>
</evidence>
<dbReference type="SUPFAM" id="SSF56112">
    <property type="entry name" value="Protein kinase-like (PK-like)"/>
    <property type="match status" value="1"/>
</dbReference>
<evidence type="ECO:0000259" key="14">
    <source>
        <dbReference type="PROSITE" id="PS50951"/>
    </source>
</evidence>
<keyword evidence="8 11" id="KW-0547">Nucleotide-binding</keyword>
<evidence type="ECO:0000256" key="8">
    <source>
        <dbReference type="ARBA" id="ARBA00022741"/>
    </source>
</evidence>
<comment type="similarity">
    <text evidence="2">Belongs to the protein kinase superfamily. STE Ser/Thr protein kinase family. STE20 subfamily.</text>
</comment>
<dbReference type="InterPro" id="IPR011009">
    <property type="entry name" value="Kinase-like_dom_sf"/>
</dbReference>
<dbReference type="InterPro" id="IPR036674">
    <property type="entry name" value="p53_tetramer_sf"/>
</dbReference>